<reference evidence="2" key="1">
    <citation type="journal article" date="2019" name="Int. J. Syst. Evol. Microbiol.">
        <title>The Global Catalogue of Microorganisms (GCM) 10K type strain sequencing project: providing services to taxonomists for standard genome sequencing and annotation.</title>
        <authorList>
            <consortium name="The Broad Institute Genomics Platform"/>
            <consortium name="The Broad Institute Genome Sequencing Center for Infectious Disease"/>
            <person name="Wu L."/>
            <person name="Ma J."/>
        </authorList>
    </citation>
    <scope>NUCLEOTIDE SEQUENCE [LARGE SCALE GENOMIC DNA]</scope>
    <source>
        <strain evidence="2">CECT 8570</strain>
    </source>
</reference>
<accession>A0ABV8V680</accession>
<sequence>MNHEKKLAEAKARLEKAKPKLKKWQQSIKDVEDPELILSGQFDELKAKRLEKHGDSDDEE</sequence>
<dbReference type="EMBL" id="JBHSCX010000008">
    <property type="protein sequence ID" value="MFC4362703.1"/>
    <property type="molecule type" value="Genomic_DNA"/>
</dbReference>
<gene>
    <name evidence="1" type="ORF">ACFOX3_10335</name>
</gene>
<evidence type="ECO:0000313" key="2">
    <source>
        <dbReference type="Proteomes" id="UP001595840"/>
    </source>
</evidence>
<evidence type="ECO:0000313" key="1">
    <source>
        <dbReference type="EMBL" id="MFC4362703.1"/>
    </source>
</evidence>
<proteinExistence type="predicted"/>
<dbReference type="RefSeq" id="WP_290259244.1">
    <property type="nucleotide sequence ID" value="NZ_JAUFQG010000004.1"/>
</dbReference>
<comment type="caution">
    <text evidence="1">The sequence shown here is derived from an EMBL/GenBank/DDBJ whole genome shotgun (WGS) entry which is preliminary data.</text>
</comment>
<organism evidence="1 2">
    <name type="scientific">Simiduia curdlanivorans</name>
    <dbReference type="NCBI Taxonomy" id="1492769"/>
    <lineage>
        <taxon>Bacteria</taxon>
        <taxon>Pseudomonadati</taxon>
        <taxon>Pseudomonadota</taxon>
        <taxon>Gammaproteobacteria</taxon>
        <taxon>Cellvibrionales</taxon>
        <taxon>Cellvibrionaceae</taxon>
        <taxon>Simiduia</taxon>
    </lineage>
</organism>
<keyword evidence="2" id="KW-1185">Reference proteome</keyword>
<dbReference type="Proteomes" id="UP001595840">
    <property type="component" value="Unassembled WGS sequence"/>
</dbReference>
<name>A0ABV8V680_9GAMM</name>
<protein>
    <submittedName>
        <fullName evidence="1">Uncharacterized protein</fullName>
    </submittedName>
</protein>